<dbReference type="GO" id="GO:0022904">
    <property type="term" value="P:respiratory electron transport chain"/>
    <property type="evidence" value="ECO:0007669"/>
    <property type="project" value="InterPro"/>
</dbReference>
<name>A0A343TMK9_9EURY</name>
<dbReference type="InterPro" id="IPR007352">
    <property type="entry name" value="DUF420"/>
</dbReference>
<dbReference type="AlphaFoldDB" id="A0A343TMK9"/>
<dbReference type="InterPro" id="IPR013833">
    <property type="entry name" value="Cyt_c_oxidase_su3_a-hlx"/>
</dbReference>
<evidence type="ECO:0000313" key="3">
    <source>
        <dbReference type="Proteomes" id="UP000263012"/>
    </source>
</evidence>
<dbReference type="GO" id="GO:0016020">
    <property type="term" value="C:membrane"/>
    <property type="evidence" value="ECO:0007669"/>
    <property type="project" value="InterPro"/>
</dbReference>
<reference evidence="3" key="1">
    <citation type="submission" date="2017-11" db="EMBL/GenBank/DDBJ databases">
        <title>Phenotypic and genomic properties of facultatively anaerobic sulfur-reducing natronoarchaea from hypersaline soda lakes.</title>
        <authorList>
            <person name="Sorokin D.Y."/>
            <person name="Kublanov I.V."/>
            <person name="Roman P."/>
            <person name="Sinninghe Damste J.S."/>
            <person name="Golyshin P.N."/>
            <person name="Rojo D."/>
            <person name="Ciordia S."/>
            <person name="Mena M.D.C."/>
            <person name="Ferrer M."/>
            <person name="Messina E."/>
            <person name="Smedile F."/>
            <person name="La Spada G."/>
            <person name="La Cono V."/>
            <person name="Yakimov M.M."/>
        </authorList>
    </citation>
    <scope>NUCLEOTIDE SEQUENCE [LARGE SCALE GENOMIC DNA]</scope>
    <source>
        <strain evidence="3">AArc-Sl</strain>
    </source>
</reference>
<evidence type="ECO:0000313" key="2">
    <source>
        <dbReference type="EMBL" id="AUX10331.1"/>
    </source>
</evidence>
<dbReference type="PANTHER" id="PTHR37692:SF1">
    <property type="entry name" value="DUF420 DOMAIN-CONTAINING PROTEIN"/>
    <property type="match status" value="1"/>
</dbReference>
<dbReference type="GO" id="GO:0004129">
    <property type="term" value="F:cytochrome-c oxidase activity"/>
    <property type="evidence" value="ECO:0007669"/>
    <property type="project" value="InterPro"/>
</dbReference>
<dbReference type="PANTHER" id="PTHR37692">
    <property type="entry name" value="HYPOTHETICAL MEMBRANE SPANNING PROTEIN"/>
    <property type="match status" value="1"/>
</dbReference>
<feature type="transmembrane region" description="Helical" evidence="1">
    <location>
        <begin position="120"/>
        <end position="144"/>
    </location>
</feature>
<organism evidence="2 3">
    <name type="scientific">Halalkaliarchaeum desulfuricum</name>
    <dbReference type="NCBI Taxonomy" id="2055893"/>
    <lineage>
        <taxon>Archaea</taxon>
        <taxon>Methanobacteriati</taxon>
        <taxon>Methanobacteriota</taxon>
        <taxon>Stenosarchaea group</taxon>
        <taxon>Halobacteria</taxon>
        <taxon>Halobacteriales</taxon>
        <taxon>Haloferacaceae</taxon>
        <taxon>Halalkaliarchaeum</taxon>
    </lineage>
</organism>
<dbReference type="OrthoDB" id="202206at2157"/>
<keyword evidence="1" id="KW-1133">Transmembrane helix</keyword>
<keyword evidence="1" id="KW-0812">Transmembrane</keyword>
<dbReference type="Gene3D" id="1.20.120.80">
    <property type="entry name" value="Cytochrome c oxidase, subunit III, four-helix bundle"/>
    <property type="match status" value="1"/>
</dbReference>
<proteinExistence type="predicted"/>
<dbReference type="Pfam" id="PF04238">
    <property type="entry name" value="DUF420"/>
    <property type="match status" value="1"/>
</dbReference>
<dbReference type="RefSeq" id="WP_119820408.1">
    <property type="nucleotide sequence ID" value="NZ_CP025066.1"/>
</dbReference>
<sequence length="188" mass="20459">MEVRRRARDNVPALTAILTVVALTLVFGAALQAIPTDLLPQAGDPLLDAIPTINAALSLLAIGSIAAGWRFIRTDQVEKHRAAMLASFGLFAAFLVLYLYRVALLGPAEFPGPATVETFVYLPLLGVHILLAVLCVPLLFYVLLLAATRPISEIYDTRHRIVGRVAASLWLVSFALGIVVYFLLYVVY</sequence>
<gene>
    <name evidence="2" type="ORF">AArcSl_2714</name>
</gene>
<evidence type="ECO:0000256" key="1">
    <source>
        <dbReference type="SAM" id="Phobius"/>
    </source>
</evidence>
<keyword evidence="1" id="KW-0472">Membrane</keyword>
<feature type="transmembrane region" description="Helical" evidence="1">
    <location>
        <begin position="81"/>
        <end position="100"/>
    </location>
</feature>
<dbReference type="KEGG" id="hdf:AArcSl_2714"/>
<keyword evidence="3" id="KW-1185">Reference proteome</keyword>
<dbReference type="Proteomes" id="UP000263012">
    <property type="component" value="Chromosome"/>
</dbReference>
<dbReference type="GeneID" id="37879071"/>
<dbReference type="EMBL" id="CP025066">
    <property type="protein sequence ID" value="AUX10331.1"/>
    <property type="molecule type" value="Genomic_DNA"/>
</dbReference>
<protein>
    <submittedName>
        <fullName evidence="2">Putative membrane protein</fullName>
    </submittedName>
</protein>
<feature type="transmembrane region" description="Helical" evidence="1">
    <location>
        <begin position="49"/>
        <end position="69"/>
    </location>
</feature>
<feature type="transmembrane region" description="Helical" evidence="1">
    <location>
        <begin position="165"/>
        <end position="187"/>
    </location>
</feature>
<accession>A0A343TMK9</accession>